<dbReference type="CDD" id="cd00303">
    <property type="entry name" value="retropepsin_like"/>
    <property type="match status" value="1"/>
</dbReference>
<dbReference type="Pfam" id="PF13650">
    <property type="entry name" value="Asp_protease_2"/>
    <property type="match status" value="1"/>
</dbReference>
<dbReference type="PROSITE" id="PS00141">
    <property type="entry name" value="ASP_PROTEASE"/>
    <property type="match status" value="1"/>
</dbReference>
<evidence type="ECO:0000259" key="2">
    <source>
        <dbReference type="PROSITE" id="PS50175"/>
    </source>
</evidence>
<dbReference type="SUPFAM" id="SSF56672">
    <property type="entry name" value="DNA/RNA polymerases"/>
    <property type="match status" value="1"/>
</dbReference>
<accession>A0A8K0KIZ2</accession>
<keyword evidence="4" id="KW-1185">Reference proteome</keyword>
<dbReference type="GO" id="GO:0071897">
    <property type="term" value="P:DNA biosynthetic process"/>
    <property type="evidence" value="ECO:0007669"/>
    <property type="project" value="UniProtKB-ARBA"/>
</dbReference>
<protein>
    <recommendedName>
        <fullName evidence="2">Peptidase A2 domain-containing protein</fullName>
    </recommendedName>
</protein>
<comment type="caution">
    <text evidence="3">The sequence shown here is derived from an EMBL/GenBank/DDBJ whole genome shotgun (WGS) entry which is preliminary data.</text>
</comment>
<dbReference type="InterPro" id="IPR001969">
    <property type="entry name" value="Aspartic_peptidase_AS"/>
</dbReference>
<dbReference type="Gene3D" id="2.40.70.10">
    <property type="entry name" value="Acid Proteases"/>
    <property type="match status" value="1"/>
</dbReference>
<dbReference type="PROSITE" id="PS50175">
    <property type="entry name" value="ASP_PROT_RETROV"/>
    <property type="match status" value="1"/>
</dbReference>
<organism evidence="3 4">
    <name type="scientific">Ladona fulva</name>
    <name type="common">Scarce chaser dragonfly</name>
    <name type="synonym">Libellula fulva</name>
    <dbReference type="NCBI Taxonomy" id="123851"/>
    <lineage>
        <taxon>Eukaryota</taxon>
        <taxon>Metazoa</taxon>
        <taxon>Ecdysozoa</taxon>
        <taxon>Arthropoda</taxon>
        <taxon>Hexapoda</taxon>
        <taxon>Insecta</taxon>
        <taxon>Pterygota</taxon>
        <taxon>Palaeoptera</taxon>
        <taxon>Odonata</taxon>
        <taxon>Epiprocta</taxon>
        <taxon>Anisoptera</taxon>
        <taxon>Libelluloidea</taxon>
        <taxon>Libellulidae</taxon>
        <taxon>Ladona</taxon>
    </lineage>
</organism>
<dbReference type="GO" id="GO:0004190">
    <property type="term" value="F:aspartic-type endopeptidase activity"/>
    <property type="evidence" value="ECO:0007669"/>
    <property type="project" value="InterPro"/>
</dbReference>
<feature type="domain" description="Peptidase A2" evidence="2">
    <location>
        <begin position="350"/>
        <end position="429"/>
    </location>
</feature>
<dbReference type="Proteomes" id="UP000792457">
    <property type="component" value="Unassembled WGS sequence"/>
</dbReference>
<dbReference type="InterPro" id="IPR043128">
    <property type="entry name" value="Rev_trsase/Diguanyl_cyclase"/>
</dbReference>
<proteinExistence type="predicted"/>
<dbReference type="GO" id="GO:0006508">
    <property type="term" value="P:proteolysis"/>
    <property type="evidence" value="ECO:0007669"/>
    <property type="project" value="InterPro"/>
</dbReference>
<reference evidence="3" key="2">
    <citation type="submission" date="2017-10" db="EMBL/GenBank/DDBJ databases">
        <title>Ladona fulva Genome sequencing and assembly.</title>
        <authorList>
            <person name="Murali S."/>
            <person name="Richards S."/>
            <person name="Bandaranaike D."/>
            <person name="Bellair M."/>
            <person name="Blankenburg K."/>
            <person name="Chao H."/>
            <person name="Dinh H."/>
            <person name="Doddapaneni H."/>
            <person name="Dugan-Rocha S."/>
            <person name="Elkadiri S."/>
            <person name="Gnanaolivu R."/>
            <person name="Hernandez B."/>
            <person name="Skinner E."/>
            <person name="Javaid M."/>
            <person name="Lee S."/>
            <person name="Li M."/>
            <person name="Ming W."/>
            <person name="Munidasa M."/>
            <person name="Muniz J."/>
            <person name="Nguyen L."/>
            <person name="Hughes D."/>
            <person name="Osuji N."/>
            <person name="Pu L.-L."/>
            <person name="Puazo M."/>
            <person name="Qu C."/>
            <person name="Quiroz J."/>
            <person name="Raj R."/>
            <person name="Weissenberger G."/>
            <person name="Xin Y."/>
            <person name="Zou X."/>
            <person name="Han Y."/>
            <person name="Worley K."/>
            <person name="Muzny D."/>
            <person name="Gibbs R."/>
        </authorList>
    </citation>
    <scope>NUCLEOTIDE SEQUENCE</scope>
    <source>
        <strain evidence="3">Sampled in the wild</strain>
    </source>
</reference>
<dbReference type="InterPro" id="IPR043502">
    <property type="entry name" value="DNA/RNA_pol_sf"/>
</dbReference>
<name>A0A8K0KIZ2_LADFU</name>
<keyword evidence="1" id="KW-0378">Hydrolase</keyword>
<dbReference type="InterPro" id="IPR021109">
    <property type="entry name" value="Peptidase_aspartic_dom_sf"/>
</dbReference>
<dbReference type="AlphaFoldDB" id="A0A8K0KIZ2"/>
<dbReference type="InterPro" id="IPR001995">
    <property type="entry name" value="Peptidase_A2_cat"/>
</dbReference>
<reference evidence="3" key="1">
    <citation type="submission" date="2013-04" db="EMBL/GenBank/DDBJ databases">
        <authorList>
            <person name="Qu J."/>
            <person name="Murali S.C."/>
            <person name="Bandaranaike D."/>
            <person name="Bellair M."/>
            <person name="Blankenburg K."/>
            <person name="Chao H."/>
            <person name="Dinh H."/>
            <person name="Doddapaneni H."/>
            <person name="Downs B."/>
            <person name="Dugan-Rocha S."/>
            <person name="Elkadiri S."/>
            <person name="Gnanaolivu R.D."/>
            <person name="Hernandez B."/>
            <person name="Javaid M."/>
            <person name="Jayaseelan J.C."/>
            <person name="Lee S."/>
            <person name="Li M."/>
            <person name="Ming W."/>
            <person name="Munidasa M."/>
            <person name="Muniz J."/>
            <person name="Nguyen L."/>
            <person name="Ongeri F."/>
            <person name="Osuji N."/>
            <person name="Pu L.-L."/>
            <person name="Puazo M."/>
            <person name="Qu C."/>
            <person name="Quiroz J."/>
            <person name="Raj R."/>
            <person name="Weissenberger G."/>
            <person name="Xin Y."/>
            <person name="Zou X."/>
            <person name="Han Y."/>
            <person name="Richards S."/>
            <person name="Worley K."/>
            <person name="Muzny D."/>
            <person name="Gibbs R."/>
        </authorList>
    </citation>
    <scope>NUCLEOTIDE SEQUENCE</scope>
    <source>
        <strain evidence="3">Sampled in the wild</strain>
    </source>
</reference>
<dbReference type="EMBL" id="KZ308964">
    <property type="protein sequence ID" value="KAG8235892.1"/>
    <property type="molecule type" value="Genomic_DNA"/>
</dbReference>
<evidence type="ECO:0000256" key="1">
    <source>
        <dbReference type="ARBA" id="ARBA00022801"/>
    </source>
</evidence>
<evidence type="ECO:0000313" key="3">
    <source>
        <dbReference type="EMBL" id="KAG8235892.1"/>
    </source>
</evidence>
<dbReference type="SUPFAM" id="SSF50630">
    <property type="entry name" value="Acid proteases"/>
    <property type="match status" value="1"/>
</dbReference>
<sequence>MFVVLPLVFPPLGKLHMVGTLLSSFLLHPAGVEPLPDVDIRDRQNVLAWNGNSSVWINGEVELCAPPSQMPIIMLRESSGETYISNRKGTGVGKSLVFPQKFKLKRRPITVMQLISHEKLQIQFLQVHSDSHFLPIKFPGPLNSCDRKTNFYLRIRAAGVICGIVSVHSLRHALTALVDAAWCTCHMTLSSRMDFETLVTVMMNASYKRRLIPFNLRQLWLSAIQKELTWDVLVSQIWAEFVSSREFDRLISIKSKPVTLSELKALLLQSSKYLMDNDDYYRLFTSWRSSPNQGSNVICSFCHRQGHAYDRCRRRISNSRNLPRLTMLNITQNVINNLPVITAAVNKFTAQALIDTGSSYSLLDTQFANKLASKSILTSDSPIYVSGIGGFRYELRHSLKVKITIRSLSWYHQFYILPLPLPVCLGRDFIVKTKLIVGPDYFSFHALPDYRWPYENPGSEEDAGLDGNLSVDPDRIRPVIDFPVPCTLKQVSRFLGMTGFYSKFIPGYADIAYPLN</sequence>
<gene>
    <name evidence="3" type="ORF">J437_LFUL010122</name>
</gene>
<dbReference type="Gene3D" id="3.30.70.270">
    <property type="match status" value="1"/>
</dbReference>
<dbReference type="OrthoDB" id="8049819at2759"/>
<evidence type="ECO:0000313" key="4">
    <source>
        <dbReference type="Proteomes" id="UP000792457"/>
    </source>
</evidence>